<dbReference type="HOGENOM" id="CLU_2762745_0_0_1"/>
<protein>
    <submittedName>
        <fullName evidence="2">Uncharacterized protein</fullName>
    </submittedName>
</protein>
<keyword evidence="3" id="KW-1185">Reference proteome</keyword>
<dbReference type="Gramene" id="PGSC0003DMT400095294">
    <property type="protein sequence ID" value="PGSC0003DMT400095294"/>
    <property type="gene ID" value="PGSC0003DMG400044865"/>
</dbReference>
<reference evidence="3" key="1">
    <citation type="journal article" date="2011" name="Nature">
        <title>Genome sequence and analysis of the tuber crop potato.</title>
        <authorList>
            <consortium name="The Potato Genome Sequencing Consortium"/>
        </authorList>
    </citation>
    <scope>NUCLEOTIDE SEQUENCE [LARGE SCALE GENOMIC DNA]</scope>
    <source>
        <strain evidence="3">cv. DM1-3 516 R44</strain>
    </source>
</reference>
<evidence type="ECO:0000256" key="1">
    <source>
        <dbReference type="SAM" id="MobiDB-lite"/>
    </source>
</evidence>
<sequence>MANPKNEDPNIPSWARGLYKAVHIFLANSQSTKLGEVGTDVPPEVTSSATDAQAQGAALGTDAQTDGVTA</sequence>
<dbReference type="AlphaFoldDB" id="M1DVZ3"/>
<reference evidence="2" key="2">
    <citation type="submission" date="2015-06" db="UniProtKB">
        <authorList>
            <consortium name="EnsemblPlants"/>
        </authorList>
    </citation>
    <scope>IDENTIFICATION</scope>
    <source>
        <strain evidence="2">DM1-3 516 R44</strain>
    </source>
</reference>
<name>M1DVZ3_SOLTU</name>
<feature type="region of interest" description="Disordered" evidence="1">
    <location>
        <begin position="34"/>
        <end position="70"/>
    </location>
</feature>
<dbReference type="InParanoid" id="M1DVZ3"/>
<evidence type="ECO:0000313" key="2">
    <source>
        <dbReference type="EnsemblPlants" id="PGSC0003DMT400095294"/>
    </source>
</evidence>
<accession>M1DVZ3</accession>
<proteinExistence type="predicted"/>
<dbReference type="Proteomes" id="UP000011115">
    <property type="component" value="Unassembled WGS sequence"/>
</dbReference>
<dbReference type="PaxDb" id="4113-PGSC0003DMT400095294"/>
<organism evidence="2 3">
    <name type="scientific">Solanum tuberosum</name>
    <name type="common">Potato</name>
    <dbReference type="NCBI Taxonomy" id="4113"/>
    <lineage>
        <taxon>Eukaryota</taxon>
        <taxon>Viridiplantae</taxon>
        <taxon>Streptophyta</taxon>
        <taxon>Embryophyta</taxon>
        <taxon>Tracheophyta</taxon>
        <taxon>Spermatophyta</taxon>
        <taxon>Magnoliopsida</taxon>
        <taxon>eudicotyledons</taxon>
        <taxon>Gunneridae</taxon>
        <taxon>Pentapetalae</taxon>
        <taxon>asterids</taxon>
        <taxon>lamiids</taxon>
        <taxon>Solanales</taxon>
        <taxon>Solanaceae</taxon>
        <taxon>Solanoideae</taxon>
        <taxon>Solaneae</taxon>
        <taxon>Solanum</taxon>
    </lineage>
</organism>
<dbReference type="EnsemblPlants" id="PGSC0003DMT400095294">
    <property type="protein sequence ID" value="PGSC0003DMT400095294"/>
    <property type="gene ID" value="PGSC0003DMG400044865"/>
</dbReference>
<evidence type="ECO:0000313" key="3">
    <source>
        <dbReference type="Proteomes" id="UP000011115"/>
    </source>
</evidence>